<keyword evidence="4" id="KW-0472">Membrane</keyword>
<dbReference type="InterPro" id="IPR016983">
    <property type="entry name" value="UCP031804"/>
</dbReference>
<evidence type="ECO:0000256" key="1">
    <source>
        <dbReference type="ARBA" id="ARBA00004127"/>
    </source>
</evidence>
<evidence type="ECO:0000256" key="4">
    <source>
        <dbReference type="ARBA" id="ARBA00023136"/>
    </source>
</evidence>
<evidence type="ECO:0000256" key="3">
    <source>
        <dbReference type="ARBA" id="ARBA00022989"/>
    </source>
</evidence>
<dbReference type="PIRSF" id="PIRSF031804">
    <property type="entry name" value="UCP031804"/>
    <property type="match status" value="1"/>
</dbReference>
<proteinExistence type="predicted"/>
<sequence>MALDTPKVGEILLPGSSEEQAGQEERVRASFFQTVRRALRSVPFMEDVVAAYYCALDPQTPAASRGILLAALAYFVLPMDVVPDFILGLGFTDDIAVLWAAFRAVRQNIRPQHYQRARETLGDMNR</sequence>
<reference evidence="6" key="1">
    <citation type="journal article" date="2015" name="Nature">
        <title>Complex archaea that bridge the gap between prokaryotes and eukaryotes.</title>
        <authorList>
            <person name="Spang A."/>
            <person name="Saw J.H."/>
            <person name="Jorgensen S.L."/>
            <person name="Zaremba-Niedzwiedzka K."/>
            <person name="Martijn J."/>
            <person name="Lind A.E."/>
            <person name="van Eijk R."/>
            <person name="Schleper C."/>
            <person name="Guy L."/>
            <person name="Ettema T.J."/>
        </authorList>
    </citation>
    <scope>NUCLEOTIDE SEQUENCE</scope>
</reference>
<feature type="domain" description="DUF1232" evidence="5">
    <location>
        <begin position="65"/>
        <end position="98"/>
    </location>
</feature>
<keyword evidence="3" id="KW-1133">Transmembrane helix</keyword>
<protein>
    <recommendedName>
        <fullName evidence="5">DUF1232 domain-containing protein</fullName>
    </recommendedName>
</protein>
<dbReference type="Pfam" id="PF06803">
    <property type="entry name" value="DUF1232"/>
    <property type="match status" value="1"/>
</dbReference>
<gene>
    <name evidence="6" type="ORF">LCGC14_0242210</name>
</gene>
<name>A0A0F9XBH5_9ZZZZ</name>
<dbReference type="EMBL" id="LAZR01000123">
    <property type="protein sequence ID" value="KKN89028.1"/>
    <property type="molecule type" value="Genomic_DNA"/>
</dbReference>
<dbReference type="InterPro" id="IPR010652">
    <property type="entry name" value="DUF1232"/>
</dbReference>
<keyword evidence="2" id="KW-0812">Transmembrane</keyword>
<evidence type="ECO:0000313" key="6">
    <source>
        <dbReference type="EMBL" id="KKN89028.1"/>
    </source>
</evidence>
<comment type="caution">
    <text evidence="6">The sequence shown here is derived from an EMBL/GenBank/DDBJ whole genome shotgun (WGS) entry which is preliminary data.</text>
</comment>
<comment type="subcellular location">
    <subcellularLocation>
        <location evidence="1">Endomembrane system</location>
        <topology evidence="1">Multi-pass membrane protein</topology>
    </subcellularLocation>
</comment>
<dbReference type="AlphaFoldDB" id="A0A0F9XBH5"/>
<accession>A0A0F9XBH5</accession>
<dbReference type="GO" id="GO:0012505">
    <property type="term" value="C:endomembrane system"/>
    <property type="evidence" value="ECO:0007669"/>
    <property type="project" value="UniProtKB-SubCell"/>
</dbReference>
<evidence type="ECO:0000256" key="2">
    <source>
        <dbReference type="ARBA" id="ARBA00022692"/>
    </source>
</evidence>
<evidence type="ECO:0000259" key="5">
    <source>
        <dbReference type="Pfam" id="PF06803"/>
    </source>
</evidence>
<organism evidence="6">
    <name type="scientific">marine sediment metagenome</name>
    <dbReference type="NCBI Taxonomy" id="412755"/>
    <lineage>
        <taxon>unclassified sequences</taxon>
        <taxon>metagenomes</taxon>
        <taxon>ecological metagenomes</taxon>
    </lineage>
</organism>